<dbReference type="InterPro" id="IPR047650">
    <property type="entry name" value="Transpos_IS110"/>
</dbReference>
<dbReference type="AlphaFoldDB" id="A0A1B2EQL7"/>
<name>A0A1B2EQL7_9HYPH</name>
<keyword evidence="2" id="KW-0614">Plasmid</keyword>
<dbReference type="EMBL" id="CP016617">
    <property type="protein sequence ID" value="ANY82251.1"/>
    <property type="molecule type" value="Genomic_DNA"/>
</dbReference>
<dbReference type="GO" id="GO:0006313">
    <property type="term" value="P:DNA transposition"/>
    <property type="evidence" value="ECO:0007669"/>
    <property type="project" value="InterPro"/>
</dbReference>
<dbReference type="GO" id="GO:0004803">
    <property type="term" value="F:transposase activity"/>
    <property type="evidence" value="ECO:0007669"/>
    <property type="project" value="InterPro"/>
</dbReference>
<protein>
    <recommendedName>
        <fullName evidence="1">Transposase IS116/IS110/IS902 C-terminal domain-containing protein</fullName>
    </recommendedName>
</protein>
<evidence type="ECO:0000259" key="1">
    <source>
        <dbReference type="Pfam" id="PF02371"/>
    </source>
</evidence>
<dbReference type="Pfam" id="PF02371">
    <property type="entry name" value="Transposase_20"/>
    <property type="match status" value="1"/>
</dbReference>
<evidence type="ECO:0000313" key="2">
    <source>
        <dbReference type="EMBL" id="ANY82251.1"/>
    </source>
</evidence>
<dbReference type="InterPro" id="IPR003346">
    <property type="entry name" value="Transposase_20"/>
</dbReference>
<geneLocation type="plasmid" evidence="2">
    <name>unnamed1</name>
</geneLocation>
<proteinExistence type="predicted"/>
<gene>
    <name evidence="2" type="ORF">BB934_28365</name>
</gene>
<accession>A0A1B2EQL7</accession>
<sequence>MGLTPRRYQSGEIDRSGRISKCGDELVRSYLFEAAGVLLTRVQRWSPLKAWAVRLVQRSGFNKARVALARKLAVILHAIWRTGEPFRWTKLEAAA</sequence>
<dbReference type="KEGG" id="moc:BB934_28365"/>
<reference evidence="2" key="1">
    <citation type="submission" date="2016-07" db="EMBL/GenBank/DDBJ databases">
        <title>Microvirga ossetica sp. nov. a new species of rhizobia isolated from root nodules of the legume species Vicia alpestris Steven originated from North Ossetia region in the Caucasus.</title>
        <authorList>
            <person name="Safronova V.I."/>
            <person name="Kuznetsova I.G."/>
            <person name="Sazanova A.L."/>
            <person name="Belimov A."/>
            <person name="Andronov E."/>
            <person name="Osledkin Y.S."/>
            <person name="Onishchuk O.P."/>
            <person name="Kurchak O.N."/>
            <person name="Shaposhnikov A.I."/>
            <person name="Willems A."/>
            <person name="Tikhonovich I.A."/>
        </authorList>
    </citation>
    <scope>NUCLEOTIDE SEQUENCE [LARGE SCALE GENOMIC DNA]</scope>
    <source>
        <strain evidence="2">V5/3M</strain>
        <plasmid evidence="2">unnamed1</plasmid>
    </source>
</reference>
<dbReference type="PANTHER" id="PTHR33055">
    <property type="entry name" value="TRANSPOSASE FOR INSERTION SEQUENCE ELEMENT IS1111A"/>
    <property type="match status" value="1"/>
</dbReference>
<dbReference type="PANTHER" id="PTHR33055:SF3">
    <property type="entry name" value="PUTATIVE TRANSPOSASE FOR IS117-RELATED"/>
    <property type="match status" value="1"/>
</dbReference>
<feature type="domain" description="Transposase IS116/IS110/IS902 C-terminal" evidence="1">
    <location>
        <begin position="1"/>
        <end position="45"/>
    </location>
</feature>
<dbReference type="GO" id="GO:0003677">
    <property type="term" value="F:DNA binding"/>
    <property type="evidence" value="ECO:0007669"/>
    <property type="project" value="InterPro"/>
</dbReference>
<organism evidence="2">
    <name type="scientific">Microvirga ossetica</name>
    <dbReference type="NCBI Taxonomy" id="1882682"/>
    <lineage>
        <taxon>Bacteria</taxon>
        <taxon>Pseudomonadati</taxon>
        <taxon>Pseudomonadota</taxon>
        <taxon>Alphaproteobacteria</taxon>
        <taxon>Hyphomicrobiales</taxon>
        <taxon>Methylobacteriaceae</taxon>
        <taxon>Microvirga</taxon>
    </lineage>
</organism>